<dbReference type="AlphaFoldDB" id="A0A1H2I3Z1"/>
<organism evidence="1 2">
    <name type="scientific">Desulfobacula phenolica</name>
    <dbReference type="NCBI Taxonomy" id="90732"/>
    <lineage>
        <taxon>Bacteria</taxon>
        <taxon>Pseudomonadati</taxon>
        <taxon>Thermodesulfobacteriota</taxon>
        <taxon>Desulfobacteria</taxon>
        <taxon>Desulfobacterales</taxon>
        <taxon>Desulfobacteraceae</taxon>
        <taxon>Desulfobacula</taxon>
    </lineage>
</organism>
<reference evidence="2" key="1">
    <citation type="submission" date="2016-10" db="EMBL/GenBank/DDBJ databases">
        <authorList>
            <person name="Varghese N."/>
            <person name="Submissions S."/>
        </authorList>
    </citation>
    <scope>NUCLEOTIDE SEQUENCE [LARGE SCALE GENOMIC DNA]</scope>
    <source>
        <strain evidence="2">DSM 3384</strain>
    </source>
</reference>
<sequence length="81" mass="8915">MVNSTIVVVVAEAKEKAAQGVDFSPRYGAVCPECGEKRLKVITSKPWKDGCKIRYHRCTNLKKGCLLAIMETTIKSVQTGE</sequence>
<proteinExistence type="predicted"/>
<protein>
    <submittedName>
        <fullName evidence="1">Uncharacterized protein</fullName>
    </submittedName>
</protein>
<keyword evidence="2" id="KW-1185">Reference proteome</keyword>
<name>A0A1H2I3Z1_9BACT</name>
<evidence type="ECO:0000313" key="1">
    <source>
        <dbReference type="EMBL" id="SDU38616.1"/>
    </source>
</evidence>
<evidence type="ECO:0000313" key="2">
    <source>
        <dbReference type="Proteomes" id="UP000199608"/>
    </source>
</evidence>
<dbReference type="EMBL" id="FNLL01000007">
    <property type="protein sequence ID" value="SDU38616.1"/>
    <property type="molecule type" value="Genomic_DNA"/>
</dbReference>
<dbReference type="Proteomes" id="UP000199608">
    <property type="component" value="Unassembled WGS sequence"/>
</dbReference>
<gene>
    <name evidence="1" type="ORF">SAMN04487931_107211</name>
</gene>
<dbReference type="RefSeq" id="WP_092235076.1">
    <property type="nucleotide sequence ID" value="NZ_FNLL01000007.1"/>
</dbReference>
<accession>A0A1H2I3Z1</accession>